<dbReference type="InterPro" id="IPR034660">
    <property type="entry name" value="DinB/YfiT-like"/>
</dbReference>
<feature type="domain" description="Mycothiol-dependent maleylpyruvate isomerase metal-binding" evidence="1">
    <location>
        <begin position="7"/>
        <end position="145"/>
    </location>
</feature>
<reference evidence="2 3" key="1">
    <citation type="submission" date="2016-10" db="EMBL/GenBank/DDBJ databases">
        <authorList>
            <person name="de Groot N.N."/>
        </authorList>
    </citation>
    <scope>NUCLEOTIDE SEQUENCE [LARGE SCALE GENOMIC DNA]</scope>
    <source>
        <strain evidence="2 3">DSM 17890</strain>
    </source>
</reference>
<sequence length="266" mass="28815">MEQAEDFRAESRALHALIAPLDGAAMAQPTAFKGWTIDAVIQHLHFFNQAVILSIRDPEGMATFLAPLRAAMAGGRTMVDYTNEALDGLTGPALVATWAETCEATADAFLGVDPKARLKWAGPDMSARSSITARLMETWAHGQEIYDQLGVVREDADRIRNIAVLGVNTYGWTFANREETPPEPKPFVRLDAPSGAVWEFGEPSESERVEGSATEFCQVVAQTRNIADTSLKTTGPNATRWMAIAQCFAGKPETPPAPGVRGIRKG</sequence>
<protein>
    <submittedName>
        <fullName evidence="2">TIGR03084 family protein</fullName>
    </submittedName>
</protein>
<accession>A0A1H3AH29</accession>
<dbReference type="SUPFAM" id="SSF109854">
    <property type="entry name" value="DinB/YfiT-like putative metalloenzymes"/>
    <property type="match status" value="1"/>
</dbReference>
<dbReference type="Proteomes" id="UP000199118">
    <property type="component" value="Unassembled WGS sequence"/>
</dbReference>
<gene>
    <name evidence="2" type="ORF">SAMN05444336_104185</name>
</gene>
<organism evidence="2 3">
    <name type="scientific">Albimonas donghaensis</name>
    <dbReference type="NCBI Taxonomy" id="356660"/>
    <lineage>
        <taxon>Bacteria</taxon>
        <taxon>Pseudomonadati</taxon>
        <taxon>Pseudomonadota</taxon>
        <taxon>Alphaproteobacteria</taxon>
        <taxon>Rhodobacterales</taxon>
        <taxon>Paracoccaceae</taxon>
        <taxon>Albimonas</taxon>
    </lineage>
</organism>
<name>A0A1H3AH29_9RHOB</name>
<dbReference type="NCBIfam" id="TIGR03084">
    <property type="entry name" value="TIGR03084 family metal-binding protein"/>
    <property type="match status" value="1"/>
</dbReference>
<dbReference type="AlphaFoldDB" id="A0A1H3AH29"/>
<dbReference type="EMBL" id="FNMZ01000004">
    <property type="protein sequence ID" value="SDX28905.1"/>
    <property type="molecule type" value="Genomic_DNA"/>
</dbReference>
<dbReference type="OrthoDB" id="113180at2"/>
<dbReference type="STRING" id="356660.SAMN05444336_104185"/>
<evidence type="ECO:0000313" key="2">
    <source>
        <dbReference type="EMBL" id="SDX28905.1"/>
    </source>
</evidence>
<dbReference type="GO" id="GO:0046872">
    <property type="term" value="F:metal ion binding"/>
    <property type="evidence" value="ECO:0007669"/>
    <property type="project" value="InterPro"/>
</dbReference>
<dbReference type="RefSeq" id="WP_092682443.1">
    <property type="nucleotide sequence ID" value="NZ_FNMZ01000004.1"/>
</dbReference>
<dbReference type="Pfam" id="PF11716">
    <property type="entry name" value="MDMPI_N"/>
    <property type="match status" value="1"/>
</dbReference>
<proteinExistence type="predicted"/>
<keyword evidence="3" id="KW-1185">Reference proteome</keyword>
<evidence type="ECO:0000313" key="3">
    <source>
        <dbReference type="Proteomes" id="UP000199118"/>
    </source>
</evidence>
<dbReference type="Gene3D" id="1.20.120.450">
    <property type="entry name" value="dinb family like domain"/>
    <property type="match status" value="1"/>
</dbReference>
<dbReference type="InterPro" id="IPR017517">
    <property type="entry name" value="Maleyloyr_isom"/>
</dbReference>
<dbReference type="InterPro" id="IPR017518">
    <property type="entry name" value="CHP03084"/>
</dbReference>
<dbReference type="NCBIfam" id="TIGR03083">
    <property type="entry name" value="maleylpyruvate isomerase family mycothiol-dependent enzyme"/>
    <property type="match status" value="1"/>
</dbReference>
<dbReference type="InterPro" id="IPR024344">
    <property type="entry name" value="MDMPI_metal-binding"/>
</dbReference>
<evidence type="ECO:0000259" key="1">
    <source>
        <dbReference type="Pfam" id="PF11716"/>
    </source>
</evidence>